<comment type="similarity">
    <text evidence="1">Belongs to the DeSI family.</text>
</comment>
<dbReference type="AlphaFoldDB" id="A0A6B2LG71"/>
<feature type="domain" description="PPPDE" evidence="5">
    <location>
        <begin position="1"/>
        <end position="138"/>
    </location>
</feature>
<dbReference type="SMART" id="SM01179">
    <property type="entry name" value="DUF862"/>
    <property type="match status" value="1"/>
</dbReference>
<dbReference type="GO" id="GO:0016579">
    <property type="term" value="P:protein deubiquitination"/>
    <property type="evidence" value="ECO:0007669"/>
    <property type="project" value="TreeGrafter"/>
</dbReference>
<dbReference type="Gene3D" id="3.90.1720.30">
    <property type="entry name" value="PPPDE domains"/>
    <property type="match status" value="1"/>
</dbReference>
<dbReference type="InterPro" id="IPR008580">
    <property type="entry name" value="PPPDE_dom"/>
</dbReference>
<dbReference type="GO" id="GO:0006508">
    <property type="term" value="P:proteolysis"/>
    <property type="evidence" value="ECO:0007669"/>
    <property type="project" value="UniProtKB-KW"/>
</dbReference>
<dbReference type="PANTHER" id="PTHR12378">
    <property type="entry name" value="DESUMOYLATING ISOPEPTIDASE"/>
    <property type="match status" value="1"/>
</dbReference>
<evidence type="ECO:0000256" key="1">
    <source>
        <dbReference type="ARBA" id="ARBA00008140"/>
    </source>
</evidence>
<sequence length="245" mass="27470">MNVYDLIIDDVPMTKFNNVTMPLGFGAFHTAVQIDHLEFAFGILEGIHAIPAKTAEGVVFRRCIDMGASGLCKKDFARILDHLAMEKFQKSSYNIYDRNCNHFSQDLCMALVNKKIPHWINKLSKFTKYLSTVIPEMTPIVTRDDEFDTLEDQQLHLDFKKITSNETLGFVSGSSHEIKLQWITDELVIQFFNSSSTPEHSSFVNVPTSPRLGKPFLTPHRPLPPSMASSSSSPSPSSSSSVTCH</sequence>
<reference evidence="6" key="1">
    <citation type="journal article" date="2020" name="J. Eukaryot. Microbiol.">
        <title>De novo Sequencing, Assembly and Annotation of the Transcriptome for the Free-Living Testate Amoeba Arcella intermedia.</title>
        <authorList>
            <person name="Ribeiro G.M."/>
            <person name="Porfirio-Sousa A.L."/>
            <person name="Maurer-Alcala X.X."/>
            <person name="Katz L.A."/>
            <person name="Lahr D.J.G."/>
        </authorList>
    </citation>
    <scope>NUCLEOTIDE SEQUENCE</scope>
</reference>
<accession>A0A6B2LG71</accession>
<feature type="compositionally biased region" description="Low complexity" evidence="4">
    <location>
        <begin position="226"/>
        <end position="245"/>
    </location>
</feature>
<protein>
    <recommendedName>
        <fullName evidence="5">PPPDE domain-containing protein</fullName>
    </recommendedName>
</protein>
<organism evidence="6">
    <name type="scientific">Arcella intermedia</name>
    <dbReference type="NCBI Taxonomy" id="1963864"/>
    <lineage>
        <taxon>Eukaryota</taxon>
        <taxon>Amoebozoa</taxon>
        <taxon>Tubulinea</taxon>
        <taxon>Elardia</taxon>
        <taxon>Arcellinida</taxon>
        <taxon>Sphaerothecina</taxon>
        <taxon>Arcellidae</taxon>
        <taxon>Arcella</taxon>
    </lineage>
</organism>
<proteinExistence type="inferred from homology"/>
<dbReference type="EMBL" id="GIBP01006759">
    <property type="protein sequence ID" value="NDV35728.1"/>
    <property type="molecule type" value="Transcribed_RNA"/>
</dbReference>
<evidence type="ECO:0000259" key="5">
    <source>
        <dbReference type="PROSITE" id="PS51858"/>
    </source>
</evidence>
<feature type="region of interest" description="Disordered" evidence="4">
    <location>
        <begin position="213"/>
        <end position="245"/>
    </location>
</feature>
<dbReference type="GO" id="GO:0101005">
    <property type="term" value="F:deubiquitinase activity"/>
    <property type="evidence" value="ECO:0007669"/>
    <property type="project" value="TreeGrafter"/>
</dbReference>
<dbReference type="PANTHER" id="PTHR12378:SF80">
    <property type="entry name" value="IP06716P-RELATED"/>
    <property type="match status" value="1"/>
</dbReference>
<keyword evidence="3" id="KW-0378">Hydrolase</keyword>
<evidence type="ECO:0000256" key="3">
    <source>
        <dbReference type="ARBA" id="ARBA00022801"/>
    </source>
</evidence>
<keyword evidence="2" id="KW-0645">Protease</keyword>
<dbReference type="PROSITE" id="PS51858">
    <property type="entry name" value="PPPDE"/>
    <property type="match status" value="1"/>
</dbReference>
<dbReference type="Pfam" id="PF05903">
    <property type="entry name" value="Peptidase_C97"/>
    <property type="match status" value="1"/>
</dbReference>
<evidence type="ECO:0000256" key="2">
    <source>
        <dbReference type="ARBA" id="ARBA00022670"/>
    </source>
</evidence>
<evidence type="ECO:0000313" key="6">
    <source>
        <dbReference type="EMBL" id="NDV35728.1"/>
    </source>
</evidence>
<evidence type="ECO:0000256" key="4">
    <source>
        <dbReference type="SAM" id="MobiDB-lite"/>
    </source>
</evidence>
<name>A0A6B2LG71_9EUKA</name>
<dbReference type="InterPro" id="IPR042266">
    <property type="entry name" value="PPPDE_sf"/>
</dbReference>